<reference evidence="1" key="1">
    <citation type="journal article" date="2019" name="Sci. Rep.">
        <title>Draft genome of Tanacetum cinerariifolium, the natural source of mosquito coil.</title>
        <authorList>
            <person name="Yamashiro T."/>
            <person name="Shiraishi A."/>
            <person name="Satake H."/>
            <person name="Nakayama K."/>
        </authorList>
    </citation>
    <scope>NUCLEOTIDE SEQUENCE</scope>
</reference>
<accession>A0A699SCF9</accession>
<sequence length="38" mass="3849">ANSSAGATHQLSSENISSLAVAKYTSSGNFLLAVGTFF</sequence>
<name>A0A699SCF9_TANCI</name>
<comment type="caution">
    <text evidence="1">The sequence shown here is derived from an EMBL/GenBank/DDBJ whole genome shotgun (WGS) entry which is preliminary data.</text>
</comment>
<proteinExistence type="predicted"/>
<dbReference type="AlphaFoldDB" id="A0A699SCF9"/>
<gene>
    <name evidence="1" type="ORF">Tci_866665</name>
</gene>
<dbReference type="EMBL" id="BKCJ011150233">
    <property type="protein sequence ID" value="GFC94695.1"/>
    <property type="molecule type" value="Genomic_DNA"/>
</dbReference>
<organism evidence="1">
    <name type="scientific">Tanacetum cinerariifolium</name>
    <name type="common">Dalmatian daisy</name>
    <name type="synonym">Chrysanthemum cinerariifolium</name>
    <dbReference type="NCBI Taxonomy" id="118510"/>
    <lineage>
        <taxon>Eukaryota</taxon>
        <taxon>Viridiplantae</taxon>
        <taxon>Streptophyta</taxon>
        <taxon>Embryophyta</taxon>
        <taxon>Tracheophyta</taxon>
        <taxon>Spermatophyta</taxon>
        <taxon>Magnoliopsida</taxon>
        <taxon>eudicotyledons</taxon>
        <taxon>Gunneridae</taxon>
        <taxon>Pentapetalae</taxon>
        <taxon>asterids</taxon>
        <taxon>campanulids</taxon>
        <taxon>Asterales</taxon>
        <taxon>Asteraceae</taxon>
        <taxon>Asteroideae</taxon>
        <taxon>Anthemideae</taxon>
        <taxon>Anthemidinae</taxon>
        <taxon>Tanacetum</taxon>
    </lineage>
</organism>
<evidence type="ECO:0000313" key="1">
    <source>
        <dbReference type="EMBL" id="GFC94695.1"/>
    </source>
</evidence>
<protein>
    <submittedName>
        <fullName evidence="1">Uncharacterized protein</fullName>
    </submittedName>
</protein>
<feature type="non-terminal residue" evidence="1">
    <location>
        <position position="1"/>
    </location>
</feature>